<dbReference type="Proteomes" id="UP000620559">
    <property type="component" value="Unassembled WGS sequence"/>
</dbReference>
<organism evidence="3 4">
    <name type="scientific">Plectonema cf. radiosum LEGE 06105</name>
    <dbReference type="NCBI Taxonomy" id="945769"/>
    <lineage>
        <taxon>Bacteria</taxon>
        <taxon>Bacillati</taxon>
        <taxon>Cyanobacteriota</taxon>
        <taxon>Cyanophyceae</taxon>
        <taxon>Oscillatoriophycideae</taxon>
        <taxon>Oscillatoriales</taxon>
        <taxon>Microcoleaceae</taxon>
        <taxon>Plectonema</taxon>
    </lineage>
</organism>
<sequence>MNGSINKVEWVQQFGGIFADSGFGIAADESGNSYITGQFQLDANFGSTTLSTILNDAFVAKLDNRGNLLWAENFNSTSFESISLGFGIDSDKVGNTYTTGFFSGTVEFGNNSLTSVGDSDVFVTKLDSNGNVIWVEQLEDTGVGVDLGIGVSSDDLGNAYVIGIKDIDTETEIFDITDPTSVNGEGFISKLDSSGSLVWTQNFDSTSLSSGTDIATDKVGNSYVIGTFLSDVTLGNQTFLSSGDTDVFVTKLDTTGNVKWSQNLGGTLSNTATSISLDSESNIYVTGEFEGTATFGDISLTSNGESDAFVAKIDNSGNILWAQSFGGTLLDSGASITVDEQDKIYVTGSFEDTVSFGDTILTSSSENDGFILKLDTDGNILQAEQLGYSLLDIAASNAGNIYGTGAFENTATFGDTTFTSQGFTDGFVVNLAFNETPVANDEPNDTIGEAIDEPNDTIGEAINSGINGIGSYFDIGFIGDNGNVAPSDDVDLIELFVNAGERVTIDIDAEVFGSSLDPLLRLFDSAGNEVAFNDDFSTPDESFFSSDPFIDFTASKSDTYYVGVSSFNNDFYNPFVEGSGTGTGFSTGEYDIFIDVNPIDNIFEPNDTIGEAINSGINGIGSYFDIGFIGDNGNVAPSDDVDLIELFVNAGERVTIDIDAEVFGSSLDPVLRLFDSAGNEVAFNDDFSTPDESFFSSDPFIDFTASKSDTYYVGVSSFNNDFYNPFVEGSGTGTGFSTGEYDIFIDVNPNPIFTTDINGTTVEAIDLTGFATDKVTVDYTISREADFNNQVYFYKVDDITGSVGGVAVGESGYLQAALNNLISPVFSTSDDNTESGSVQIDAGSIVVPLIIADGDLTQALNGTAEVYFSYLGANTNNDNFDHIKLLDSNTFGFEDLPNGGDKDFNDIVIKIDSIA</sequence>
<evidence type="ECO:0000313" key="4">
    <source>
        <dbReference type="Proteomes" id="UP000620559"/>
    </source>
</evidence>
<gene>
    <name evidence="3" type="ORF">IQ247_24400</name>
</gene>
<keyword evidence="4" id="KW-1185">Reference proteome</keyword>
<feature type="domain" description="DUF4114" evidence="2">
    <location>
        <begin position="841"/>
        <end position="913"/>
    </location>
</feature>
<dbReference type="InterPro" id="IPR007280">
    <property type="entry name" value="Peptidase_C_arc/bac"/>
</dbReference>
<dbReference type="SUPFAM" id="SSF101898">
    <property type="entry name" value="NHL repeat"/>
    <property type="match status" value="1"/>
</dbReference>
<dbReference type="InterPro" id="IPR052918">
    <property type="entry name" value="Motility_Chemotaxis_Reg"/>
</dbReference>
<dbReference type="PANTHER" id="PTHR35580:SF1">
    <property type="entry name" value="PHYTASE-LIKE DOMAIN-CONTAINING PROTEIN"/>
    <property type="match status" value="1"/>
</dbReference>
<feature type="domain" description="Peptidase C-terminal archaeal/bacterial" evidence="1">
    <location>
        <begin position="491"/>
        <end position="566"/>
    </location>
</feature>
<dbReference type="AlphaFoldDB" id="A0A8J7FG45"/>
<dbReference type="RefSeq" id="WP_193923979.1">
    <property type="nucleotide sequence ID" value="NZ_JADEWL010000117.1"/>
</dbReference>
<dbReference type="Pfam" id="PF06739">
    <property type="entry name" value="SBBP"/>
    <property type="match status" value="2"/>
</dbReference>
<dbReference type="Pfam" id="PF04151">
    <property type="entry name" value="PPC"/>
    <property type="match status" value="2"/>
</dbReference>
<dbReference type="InterPro" id="IPR025193">
    <property type="entry name" value="DUF4114"/>
</dbReference>
<accession>A0A8J7FG45</accession>
<evidence type="ECO:0000313" key="3">
    <source>
        <dbReference type="EMBL" id="MBE9215768.1"/>
    </source>
</evidence>
<name>A0A8J7FG45_9CYAN</name>
<dbReference type="Gene3D" id="2.60.120.380">
    <property type="match status" value="2"/>
</dbReference>
<feature type="domain" description="Peptidase C-terminal archaeal/bacterial" evidence="1">
    <location>
        <begin position="642"/>
        <end position="717"/>
    </location>
</feature>
<evidence type="ECO:0000259" key="2">
    <source>
        <dbReference type="Pfam" id="PF13448"/>
    </source>
</evidence>
<dbReference type="EMBL" id="JADEWL010000117">
    <property type="protein sequence ID" value="MBE9215768.1"/>
    <property type="molecule type" value="Genomic_DNA"/>
</dbReference>
<comment type="caution">
    <text evidence="3">The sequence shown here is derived from an EMBL/GenBank/DDBJ whole genome shotgun (WGS) entry which is preliminary data.</text>
</comment>
<dbReference type="PANTHER" id="PTHR35580">
    <property type="entry name" value="CELL SURFACE GLYCOPROTEIN (S-LAYER PROTEIN)-LIKE PROTEIN"/>
    <property type="match status" value="1"/>
</dbReference>
<dbReference type="Pfam" id="PF13448">
    <property type="entry name" value="DUF4114"/>
    <property type="match status" value="1"/>
</dbReference>
<reference evidence="3" key="1">
    <citation type="submission" date="2020-10" db="EMBL/GenBank/DDBJ databases">
        <authorList>
            <person name="Castelo-Branco R."/>
            <person name="Eusebio N."/>
            <person name="Adriana R."/>
            <person name="Vieira A."/>
            <person name="Brugerolle De Fraissinette N."/>
            <person name="Rezende De Castro R."/>
            <person name="Schneider M.P."/>
            <person name="Vasconcelos V."/>
            <person name="Leao P.N."/>
        </authorList>
    </citation>
    <scope>NUCLEOTIDE SEQUENCE</scope>
    <source>
        <strain evidence="3">LEGE 06105</strain>
    </source>
</reference>
<dbReference type="InterPro" id="IPR010620">
    <property type="entry name" value="SBBP_repeat"/>
</dbReference>
<evidence type="ECO:0000259" key="1">
    <source>
        <dbReference type="Pfam" id="PF04151"/>
    </source>
</evidence>
<proteinExistence type="predicted"/>
<protein>
    <submittedName>
        <fullName evidence="3">Pre-peptidase C-terminal domain-containing protein</fullName>
    </submittedName>
</protein>